<dbReference type="InterPro" id="IPR013656">
    <property type="entry name" value="PAS_4"/>
</dbReference>
<proteinExistence type="predicted"/>
<evidence type="ECO:0000259" key="1">
    <source>
        <dbReference type="PROSITE" id="PS50112"/>
    </source>
</evidence>
<dbReference type="SUPFAM" id="SSF55785">
    <property type="entry name" value="PYP-like sensor domain (PAS domain)"/>
    <property type="match status" value="3"/>
</dbReference>
<evidence type="ECO:0000313" key="4">
    <source>
        <dbReference type="Proteomes" id="UP001143747"/>
    </source>
</evidence>
<dbReference type="AlphaFoldDB" id="A0A9Q4KV85"/>
<dbReference type="Pfam" id="PF08448">
    <property type="entry name" value="PAS_4"/>
    <property type="match status" value="1"/>
</dbReference>
<dbReference type="EMBL" id="JAKELO010000002">
    <property type="protein sequence ID" value="MDE4908100.1"/>
    <property type="molecule type" value="Genomic_DNA"/>
</dbReference>
<dbReference type="CDD" id="cd00130">
    <property type="entry name" value="PAS"/>
    <property type="match status" value="1"/>
</dbReference>
<dbReference type="Pfam" id="PF13426">
    <property type="entry name" value="PAS_9"/>
    <property type="match status" value="1"/>
</dbReference>
<dbReference type="InterPro" id="IPR001610">
    <property type="entry name" value="PAC"/>
</dbReference>
<gene>
    <name evidence="3" type="ORF">L0665_05695</name>
</gene>
<organism evidence="3 4">
    <name type="scientific">Methanogenium marinum</name>
    <dbReference type="NCBI Taxonomy" id="348610"/>
    <lineage>
        <taxon>Archaea</taxon>
        <taxon>Methanobacteriati</taxon>
        <taxon>Methanobacteriota</taxon>
        <taxon>Stenosarchaea group</taxon>
        <taxon>Methanomicrobia</taxon>
        <taxon>Methanomicrobiales</taxon>
        <taxon>Methanomicrobiaceae</taxon>
        <taxon>Methanogenium</taxon>
    </lineage>
</organism>
<feature type="domain" description="PAS" evidence="1">
    <location>
        <begin position="222"/>
        <end position="293"/>
    </location>
</feature>
<dbReference type="InterPro" id="IPR035965">
    <property type="entry name" value="PAS-like_dom_sf"/>
</dbReference>
<dbReference type="Gene3D" id="3.30.450.20">
    <property type="entry name" value="PAS domain"/>
    <property type="match status" value="3"/>
</dbReference>
<dbReference type="PANTHER" id="PTHR44757:SF2">
    <property type="entry name" value="BIOFILM ARCHITECTURE MAINTENANCE PROTEIN MBAA"/>
    <property type="match status" value="1"/>
</dbReference>
<dbReference type="RefSeq" id="WP_274924735.1">
    <property type="nucleotide sequence ID" value="NZ_JAKELO010000002.1"/>
</dbReference>
<keyword evidence="4" id="KW-1185">Reference proteome</keyword>
<dbReference type="PROSITE" id="PS50112">
    <property type="entry name" value="PAS"/>
    <property type="match status" value="1"/>
</dbReference>
<feature type="domain" description="PAC" evidence="2">
    <location>
        <begin position="295"/>
        <end position="347"/>
    </location>
</feature>
<sequence length="499" mass="55759">MLDYKDELGIITHLITEQQYGMTITSIAAASKIGRNRVAKYLDVLTLSGRVGMKQVGNAKVFFLTDRIPVASMLNLSSDFIIVLNDRHEVVYANDNLLNDEKLRRDDVIGTAISHLNLSLLPFPNLTGRVQQALEGVETLTEYAVTKGGTKRWFRAKMTPTALEGGAGGVGIMLEDITERKMYQAHLEEQIHADRARPATTADELNNEAESHDEIGTALNKSKQLNRTLIEHSREGILIPTAEEGIITFVNPAMAAMLGYTTSEMLGRSVFTLTNDAGVQTLRRAQSHFTENTDDKGDIQLFSRDGKTVHAEIISTPIRAPDTDGQNWLLLINDVTDRKRKENAIKFTNTLLTGIIEGSNRMIATIDTDYTFVSSNSLYQDEFERVWGNKPEAGKKVVDLLSHMPAELEKGLALWKRVLDGDEYHTVQTFPGGCEYDIWFFPLRDEEGNIYGAANILTDISNLDRTLMLFQEQDIQLRALLNQKLSETEHANLGKKARS</sequence>
<accession>A0A9Q4KV85</accession>
<dbReference type="InterPro" id="IPR052155">
    <property type="entry name" value="Biofilm_reg_signaling"/>
</dbReference>
<dbReference type="NCBIfam" id="TIGR00229">
    <property type="entry name" value="sensory_box"/>
    <property type="match status" value="2"/>
</dbReference>
<dbReference type="SMART" id="SM00086">
    <property type="entry name" value="PAC"/>
    <property type="match status" value="2"/>
</dbReference>
<name>A0A9Q4KV85_9EURY</name>
<reference evidence="3" key="1">
    <citation type="submission" date="2022-01" db="EMBL/GenBank/DDBJ databases">
        <title>Draft genome of Methanogenium marinum DSM 15558.</title>
        <authorList>
            <person name="Chen S.-C."/>
            <person name="You Y.-T."/>
        </authorList>
    </citation>
    <scope>NUCLEOTIDE SEQUENCE</scope>
    <source>
        <strain evidence="3">DSM 15558</strain>
    </source>
</reference>
<dbReference type="PANTHER" id="PTHR44757">
    <property type="entry name" value="DIGUANYLATE CYCLASE DGCP"/>
    <property type="match status" value="1"/>
</dbReference>
<dbReference type="PROSITE" id="PS50113">
    <property type="entry name" value="PAC"/>
    <property type="match status" value="1"/>
</dbReference>
<dbReference type="SMART" id="SM00091">
    <property type="entry name" value="PAS"/>
    <property type="match status" value="2"/>
</dbReference>
<dbReference type="InterPro" id="IPR000014">
    <property type="entry name" value="PAS"/>
</dbReference>
<comment type="caution">
    <text evidence="3">The sequence shown here is derived from an EMBL/GenBank/DDBJ whole genome shotgun (WGS) entry which is preliminary data.</text>
</comment>
<evidence type="ECO:0000313" key="3">
    <source>
        <dbReference type="EMBL" id="MDE4908100.1"/>
    </source>
</evidence>
<protein>
    <submittedName>
        <fullName evidence="3">PAS domain S-box protein</fullName>
    </submittedName>
</protein>
<evidence type="ECO:0000259" key="2">
    <source>
        <dbReference type="PROSITE" id="PS50113"/>
    </source>
</evidence>
<dbReference type="InterPro" id="IPR000700">
    <property type="entry name" value="PAS-assoc_C"/>
</dbReference>
<dbReference type="Proteomes" id="UP001143747">
    <property type="component" value="Unassembled WGS sequence"/>
</dbReference>